<accession>A0A8H6USD7</accession>
<name>A0A8H6USD7_9EURO</name>
<gene>
    <name evidence="2" type="ORF">CNMCM5623_009520</name>
</gene>
<dbReference type="Proteomes" id="UP000654922">
    <property type="component" value="Unassembled WGS sequence"/>
</dbReference>
<proteinExistence type="predicted"/>
<feature type="compositionally biased region" description="Basic residues" evidence="1">
    <location>
        <begin position="97"/>
        <end position="110"/>
    </location>
</feature>
<evidence type="ECO:0000256" key="1">
    <source>
        <dbReference type="SAM" id="MobiDB-lite"/>
    </source>
</evidence>
<dbReference type="EMBL" id="JACBAE010001320">
    <property type="protein sequence ID" value="KAF7165298.1"/>
    <property type="molecule type" value="Genomic_DNA"/>
</dbReference>
<organism evidence="2 3">
    <name type="scientific">Aspergillus felis</name>
    <dbReference type="NCBI Taxonomy" id="1287682"/>
    <lineage>
        <taxon>Eukaryota</taxon>
        <taxon>Fungi</taxon>
        <taxon>Dikarya</taxon>
        <taxon>Ascomycota</taxon>
        <taxon>Pezizomycotina</taxon>
        <taxon>Eurotiomycetes</taxon>
        <taxon>Eurotiomycetidae</taxon>
        <taxon>Eurotiales</taxon>
        <taxon>Aspergillaceae</taxon>
        <taxon>Aspergillus</taxon>
        <taxon>Aspergillus subgen. Fumigati</taxon>
    </lineage>
</organism>
<reference evidence="2" key="1">
    <citation type="submission" date="2020-06" db="EMBL/GenBank/DDBJ databases">
        <title>Draft genome sequences of strains closely related to Aspergillus parafelis and Aspergillus hiratsukae.</title>
        <authorList>
            <person name="Dos Santos R.A.C."/>
            <person name="Rivero-Menendez O."/>
            <person name="Steenwyk J.L."/>
            <person name="Mead M.E."/>
            <person name="Goldman G.H."/>
            <person name="Alastruey-Izquierdo A."/>
            <person name="Rokas A."/>
        </authorList>
    </citation>
    <scope>NUCLEOTIDE SEQUENCE</scope>
    <source>
        <strain evidence="2">CNM-CM5623</strain>
    </source>
</reference>
<protein>
    <submittedName>
        <fullName evidence="2">Uncharacterized protein</fullName>
    </submittedName>
</protein>
<feature type="region of interest" description="Disordered" evidence="1">
    <location>
        <begin position="96"/>
        <end position="221"/>
    </location>
</feature>
<feature type="compositionally biased region" description="Low complexity" evidence="1">
    <location>
        <begin position="290"/>
        <end position="299"/>
    </location>
</feature>
<comment type="caution">
    <text evidence="2">The sequence shown here is derived from an EMBL/GenBank/DDBJ whole genome shotgun (WGS) entry which is preliminary data.</text>
</comment>
<feature type="compositionally biased region" description="Gly residues" evidence="1">
    <location>
        <begin position="176"/>
        <end position="189"/>
    </location>
</feature>
<dbReference type="OrthoDB" id="4509230at2759"/>
<feature type="compositionally biased region" description="Low complexity" evidence="1">
    <location>
        <begin position="150"/>
        <end position="162"/>
    </location>
</feature>
<evidence type="ECO:0000313" key="3">
    <source>
        <dbReference type="Proteomes" id="UP000654922"/>
    </source>
</evidence>
<feature type="compositionally biased region" description="Polar residues" evidence="1">
    <location>
        <begin position="197"/>
        <end position="217"/>
    </location>
</feature>
<feature type="region of interest" description="Disordered" evidence="1">
    <location>
        <begin position="262"/>
        <end position="337"/>
    </location>
</feature>
<evidence type="ECO:0000313" key="2">
    <source>
        <dbReference type="EMBL" id="KAF7165298.1"/>
    </source>
</evidence>
<feature type="compositionally biased region" description="Low complexity" evidence="1">
    <location>
        <begin position="307"/>
        <end position="320"/>
    </location>
</feature>
<sequence length="440" mass="47352">MLRFSNSIRIIEISQVHGLCPEWIQVSRLKDFINLRRLRVEFCAPADSADEDAQAELIQTHAEACLRQMLGQSSSRLGVQALDDLGLPQRDLDRMKARITPKGHKRHRGRQGSPTEARARRKRAKATASQYKSAEYVVSDDETDVDCDHASSSSHRSSSGDDMSSDEDDHDHGDSGRPGNGAESGGGGSCNADDHGSSSCDSSANLGANSPWRNPTPEQHDASRQLLVQVQTDAQDTAVQELSQSDPDRAKRLRYLLDISRGAVPIPTPTTPPPSQPNQNLLGSRETSRLSSAVSTISSPPSPSGGPPSLASPPLAGTPPRDATAGQSSQKTRKRKLGHDTDFDIDFYAYDIRNNVVEWAQDANVLPVIMAEAAPRVGHMGVTGNQLPEPGAVGSGMWWAHAHQNPPSDSSSFLSVEDSFTTGIITSYPIVASAKDAMTH</sequence>
<dbReference type="AlphaFoldDB" id="A0A8H6USD7"/>
<feature type="compositionally biased region" description="Pro residues" evidence="1">
    <location>
        <begin position="266"/>
        <end position="276"/>
    </location>
</feature>